<accession>A0AAW0EGA4</accession>
<dbReference type="SUPFAM" id="SSF50630">
    <property type="entry name" value="Acid proteases"/>
    <property type="match status" value="1"/>
</dbReference>
<dbReference type="Gene3D" id="2.40.70.10">
    <property type="entry name" value="Acid Proteases"/>
    <property type="match status" value="1"/>
</dbReference>
<keyword evidence="2" id="KW-1185">Reference proteome</keyword>
<dbReference type="EMBL" id="JAYKXP010000001">
    <property type="protein sequence ID" value="KAK7062691.1"/>
    <property type="molecule type" value="Genomic_DNA"/>
</dbReference>
<dbReference type="Proteomes" id="UP001383192">
    <property type="component" value="Unassembled WGS sequence"/>
</dbReference>
<name>A0AAW0EGA4_9AGAR</name>
<comment type="caution">
    <text evidence="1">The sequence shown here is derived from an EMBL/GenBank/DDBJ whole genome shotgun (WGS) entry which is preliminary data.</text>
</comment>
<gene>
    <name evidence="1" type="ORF">VNI00_000179</name>
</gene>
<organism evidence="1 2">
    <name type="scientific">Paramarasmius palmivorus</name>
    <dbReference type="NCBI Taxonomy" id="297713"/>
    <lineage>
        <taxon>Eukaryota</taxon>
        <taxon>Fungi</taxon>
        <taxon>Dikarya</taxon>
        <taxon>Basidiomycota</taxon>
        <taxon>Agaricomycotina</taxon>
        <taxon>Agaricomycetes</taxon>
        <taxon>Agaricomycetidae</taxon>
        <taxon>Agaricales</taxon>
        <taxon>Marasmiineae</taxon>
        <taxon>Marasmiaceae</taxon>
        <taxon>Paramarasmius</taxon>
    </lineage>
</organism>
<reference evidence="1 2" key="1">
    <citation type="submission" date="2024-01" db="EMBL/GenBank/DDBJ databases">
        <title>A draft genome for a cacao thread blight-causing isolate of Paramarasmius palmivorus.</title>
        <authorList>
            <person name="Baruah I.K."/>
            <person name="Bukari Y."/>
            <person name="Amoako-Attah I."/>
            <person name="Meinhardt L.W."/>
            <person name="Bailey B.A."/>
            <person name="Cohen S.P."/>
        </authorList>
    </citation>
    <scope>NUCLEOTIDE SEQUENCE [LARGE SCALE GENOMIC DNA]</scope>
    <source>
        <strain evidence="1 2">GH-12</strain>
    </source>
</reference>
<evidence type="ECO:0000313" key="2">
    <source>
        <dbReference type="Proteomes" id="UP001383192"/>
    </source>
</evidence>
<sequence>MGLIGKDQVNLAGMGIQDQYFGAINRTNTLYFGQAQQVSSGWVFQSTEKHIDIGGNAGILSIGELPSGVKNESLTWVPLRTYPPEEGGLNGPPDSPGEVYPIAWEIPIDDVYFDGEKLPRSTLAAPDISLSALIDTVSSIKGIGGWAVS</sequence>
<protein>
    <submittedName>
        <fullName evidence="1">Uncharacterized protein</fullName>
    </submittedName>
</protein>
<dbReference type="AlphaFoldDB" id="A0AAW0EGA4"/>
<dbReference type="InterPro" id="IPR021109">
    <property type="entry name" value="Peptidase_aspartic_dom_sf"/>
</dbReference>
<evidence type="ECO:0000313" key="1">
    <source>
        <dbReference type="EMBL" id="KAK7062691.1"/>
    </source>
</evidence>
<proteinExistence type="predicted"/>